<gene>
    <name evidence="2" type="ORF">O181_007094</name>
</gene>
<evidence type="ECO:0000313" key="3">
    <source>
        <dbReference type="Proteomes" id="UP000765509"/>
    </source>
</evidence>
<name>A0A9Q3GHI7_9BASI</name>
<evidence type="ECO:0000259" key="1">
    <source>
        <dbReference type="Pfam" id="PF07727"/>
    </source>
</evidence>
<keyword evidence="3" id="KW-1185">Reference proteome</keyword>
<reference evidence="2" key="1">
    <citation type="submission" date="2021-03" db="EMBL/GenBank/DDBJ databases">
        <title>Draft genome sequence of rust myrtle Austropuccinia psidii MF-1, a brazilian biotype.</title>
        <authorList>
            <person name="Quecine M.C."/>
            <person name="Pachon D.M.R."/>
            <person name="Bonatelli M.L."/>
            <person name="Correr F.H."/>
            <person name="Franceschini L.M."/>
            <person name="Leite T.F."/>
            <person name="Margarido G.R.A."/>
            <person name="Almeida C.A."/>
            <person name="Ferrarezi J.A."/>
            <person name="Labate C.A."/>
        </authorList>
    </citation>
    <scope>NUCLEOTIDE SEQUENCE</scope>
    <source>
        <strain evidence="2">MF-1</strain>
    </source>
</reference>
<proteinExistence type="predicted"/>
<dbReference type="PANTHER" id="PTHR11439:SF467">
    <property type="entry name" value="INTEGRASE CATALYTIC DOMAIN-CONTAINING PROTEIN"/>
    <property type="match status" value="1"/>
</dbReference>
<organism evidence="2 3">
    <name type="scientific">Austropuccinia psidii MF-1</name>
    <dbReference type="NCBI Taxonomy" id="1389203"/>
    <lineage>
        <taxon>Eukaryota</taxon>
        <taxon>Fungi</taxon>
        <taxon>Dikarya</taxon>
        <taxon>Basidiomycota</taxon>
        <taxon>Pucciniomycotina</taxon>
        <taxon>Pucciniomycetes</taxon>
        <taxon>Pucciniales</taxon>
        <taxon>Sphaerophragmiaceae</taxon>
        <taxon>Austropuccinia</taxon>
    </lineage>
</organism>
<dbReference type="EMBL" id="AVOT02001563">
    <property type="protein sequence ID" value="MBW0467379.1"/>
    <property type="molecule type" value="Genomic_DNA"/>
</dbReference>
<feature type="domain" description="Reverse transcriptase Ty1/copia-type" evidence="1">
    <location>
        <begin position="2"/>
        <end position="88"/>
    </location>
</feature>
<comment type="caution">
    <text evidence="2">The sequence shown here is derived from an EMBL/GenBank/DDBJ whole genome shotgun (WGS) entry which is preliminary data.</text>
</comment>
<dbReference type="OrthoDB" id="5423336at2759"/>
<evidence type="ECO:0000313" key="2">
    <source>
        <dbReference type="EMBL" id="MBW0467379.1"/>
    </source>
</evidence>
<dbReference type="Proteomes" id="UP000765509">
    <property type="component" value="Unassembled WGS sequence"/>
</dbReference>
<sequence>MVMCLQRALYRMKQAGSCWWMFFSVTLEKLGFIATEVEKSFYIFKQGGNTMAFWIHMDNGLIVSDSLELVAAFRWQLEETLKITWSASVDRIVTLLPPTSAVAAATDPIVAIDSTEYQSVLGEISDVACGTRPDMSHLVTLLAGHSAGKTEQHWEALDHLVGYLQMKWGAAMVFSRGEDVVALWTDAGWEGDYERSQTGYILTFCGFAILWGSCRKMVVDLSTCASEYVSLLNSKKYLMQALSHISDLGLKPPTQLRCDHEAAVNVSLKNKSHTCTRYLNTEFVCE</sequence>
<protein>
    <recommendedName>
        <fullName evidence="1">Reverse transcriptase Ty1/copia-type domain-containing protein</fullName>
    </recommendedName>
</protein>
<dbReference type="PANTHER" id="PTHR11439">
    <property type="entry name" value="GAG-POL-RELATED RETROTRANSPOSON"/>
    <property type="match status" value="1"/>
</dbReference>
<accession>A0A9Q3GHI7</accession>
<dbReference type="Pfam" id="PF07727">
    <property type="entry name" value="RVT_2"/>
    <property type="match status" value="1"/>
</dbReference>
<dbReference type="InterPro" id="IPR013103">
    <property type="entry name" value="RVT_2"/>
</dbReference>
<dbReference type="AlphaFoldDB" id="A0A9Q3GHI7"/>